<organism evidence="1 2">
    <name type="scientific">Populus alba</name>
    <name type="common">White poplar</name>
    <dbReference type="NCBI Taxonomy" id="43335"/>
    <lineage>
        <taxon>Eukaryota</taxon>
        <taxon>Viridiplantae</taxon>
        <taxon>Streptophyta</taxon>
        <taxon>Embryophyta</taxon>
        <taxon>Tracheophyta</taxon>
        <taxon>Spermatophyta</taxon>
        <taxon>Magnoliopsida</taxon>
        <taxon>eudicotyledons</taxon>
        <taxon>Gunneridae</taxon>
        <taxon>Pentapetalae</taxon>
        <taxon>rosids</taxon>
        <taxon>fabids</taxon>
        <taxon>Malpighiales</taxon>
        <taxon>Salicaceae</taxon>
        <taxon>Saliceae</taxon>
        <taxon>Populus</taxon>
    </lineage>
</organism>
<dbReference type="Proteomes" id="UP000309997">
    <property type="component" value="Unassembled WGS sequence"/>
</dbReference>
<evidence type="ECO:0000313" key="1">
    <source>
        <dbReference type="EMBL" id="KAL3610951.1"/>
    </source>
</evidence>
<proteinExistence type="predicted"/>
<name>A0ACC4D066_POPAL</name>
<protein>
    <submittedName>
        <fullName evidence="1">Uncharacterized protein</fullName>
    </submittedName>
</protein>
<sequence length="88" mass="10343">MLGKDKGKVILYEVPKMTSKIQCFRCQDFGNISLSYPNKALFIKDQDDMGEEDNYDDKVYELNPYDFQDLNDDEDESNLLRCVRFISI</sequence>
<comment type="caution">
    <text evidence="1">The sequence shown here is derived from an EMBL/GenBank/DDBJ whole genome shotgun (WGS) entry which is preliminary data.</text>
</comment>
<keyword evidence="2" id="KW-1185">Reference proteome</keyword>
<reference evidence="1 2" key="1">
    <citation type="journal article" date="2024" name="Plant Biotechnol. J.">
        <title>Genome and CRISPR/Cas9 system of a widespread forest tree (Populus alba) in the world.</title>
        <authorList>
            <person name="Liu Y.J."/>
            <person name="Jiang P.F."/>
            <person name="Han X.M."/>
            <person name="Li X.Y."/>
            <person name="Wang H.M."/>
            <person name="Wang Y.J."/>
            <person name="Wang X.X."/>
            <person name="Zeng Q.Y."/>
        </authorList>
    </citation>
    <scope>NUCLEOTIDE SEQUENCE [LARGE SCALE GENOMIC DNA]</scope>
    <source>
        <strain evidence="2">cv. PAL-ZL1</strain>
    </source>
</reference>
<dbReference type="EMBL" id="RCHU02000001">
    <property type="protein sequence ID" value="KAL3610951.1"/>
    <property type="molecule type" value="Genomic_DNA"/>
</dbReference>
<evidence type="ECO:0000313" key="2">
    <source>
        <dbReference type="Proteomes" id="UP000309997"/>
    </source>
</evidence>
<accession>A0ACC4D066</accession>
<gene>
    <name evidence="1" type="ORF">D5086_001971</name>
</gene>